<reference evidence="2" key="1">
    <citation type="journal article" date="2019" name="Int. J. Syst. Evol. Microbiol.">
        <title>The Global Catalogue of Microorganisms (GCM) 10K type strain sequencing project: providing services to taxonomists for standard genome sequencing and annotation.</title>
        <authorList>
            <consortium name="The Broad Institute Genomics Platform"/>
            <consortium name="The Broad Institute Genome Sequencing Center for Infectious Disease"/>
            <person name="Wu L."/>
            <person name="Ma J."/>
        </authorList>
    </citation>
    <scope>NUCLEOTIDE SEQUENCE [LARGE SCALE GENOMIC DNA]</scope>
    <source>
        <strain evidence="2">CCUG 57942</strain>
    </source>
</reference>
<evidence type="ECO:0000313" key="2">
    <source>
        <dbReference type="Proteomes" id="UP001597389"/>
    </source>
</evidence>
<keyword evidence="2" id="KW-1185">Reference proteome</keyword>
<sequence length="167" mass="19421">THIQRNFTSRSQAKCRLTTCHSSLSHYVMIRCWYLSIFLLFMVSCESDRAPNAKKYGDYEKILKDAGLLNTILNAYGKDLEDYSSFQELITTWSDAYPEDAKTILSHISQEGNLIDNWQLHTQNLDGDSSAFIKSKEFYIHDKKCRIVIRHFRGKYSSNLVRSDSVY</sequence>
<dbReference type="RefSeq" id="WP_377178570.1">
    <property type="nucleotide sequence ID" value="NZ_JBHUJB010000069.1"/>
</dbReference>
<gene>
    <name evidence="1" type="ORF">ACFSW8_14270</name>
</gene>
<dbReference type="Proteomes" id="UP001597389">
    <property type="component" value="Unassembled WGS sequence"/>
</dbReference>
<evidence type="ECO:0000313" key="1">
    <source>
        <dbReference type="EMBL" id="MFD2160067.1"/>
    </source>
</evidence>
<organism evidence="1 2">
    <name type="scientific">Rubritalea tangerina</name>
    <dbReference type="NCBI Taxonomy" id="430798"/>
    <lineage>
        <taxon>Bacteria</taxon>
        <taxon>Pseudomonadati</taxon>
        <taxon>Verrucomicrobiota</taxon>
        <taxon>Verrucomicrobiia</taxon>
        <taxon>Verrucomicrobiales</taxon>
        <taxon>Rubritaleaceae</taxon>
        <taxon>Rubritalea</taxon>
    </lineage>
</organism>
<name>A0ABW4ZE17_9BACT</name>
<comment type="caution">
    <text evidence="1">The sequence shown here is derived from an EMBL/GenBank/DDBJ whole genome shotgun (WGS) entry which is preliminary data.</text>
</comment>
<evidence type="ECO:0008006" key="3">
    <source>
        <dbReference type="Google" id="ProtNLM"/>
    </source>
</evidence>
<proteinExistence type="predicted"/>
<dbReference type="EMBL" id="JBHUJB010000069">
    <property type="protein sequence ID" value="MFD2160067.1"/>
    <property type="molecule type" value="Genomic_DNA"/>
</dbReference>
<protein>
    <recommendedName>
        <fullName evidence="3">SnoaL-like domain-containing protein</fullName>
    </recommendedName>
</protein>
<accession>A0ABW4ZE17</accession>
<feature type="non-terminal residue" evidence="1">
    <location>
        <position position="1"/>
    </location>
</feature>